<comment type="caution">
    <text evidence="1">The sequence shown here is derived from an EMBL/GenBank/DDBJ whole genome shotgun (WGS) entry which is preliminary data.</text>
</comment>
<sequence length="192" mass="20708">MLVAALAVLAVLAVGGWAAWSFLMPMYQGRDDPYAVLPRSEALLTSGDQGIDRLKRFVSKQAGLHLPDSSWARWASNDTGADIQLDVKYELRTATSQSSGQEAAAAWLDEMAHPTNPSMKVTKLPDIGDEAVERQAPSGYVVFVRAGNATITVDYSVYGTEGAKEAEQVQKTARRMAALAVEHIEKANSRAA</sequence>
<organism evidence="1 2">
    <name type="scientific">Microbispora bryophytorum</name>
    <dbReference type="NCBI Taxonomy" id="1460882"/>
    <lineage>
        <taxon>Bacteria</taxon>
        <taxon>Bacillati</taxon>
        <taxon>Actinomycetota</taxon>
        <taxon>Actinomycetes</taxon>
        <taxon>Streptosporangiales</taxon>
        <taxon>Streptosporangiaceae</taxon>
        <taxon>Microbispora</taxon>
    </lineage>
</organism>
<keyword evidence="2" id="KW-1185">Reference proteome</keyword>
<dbReference type="RefSeq" id="WP_142568249.1">
    <property type="nucleotide sequence ID" value="NZ_BMMN01000004.1"/>
</dbReference>
<evidence type="ECO:0000313" key="2">
    <source>
        <dbReference type="Proteomes" id="UP000653480"/>
    </source>
</evidence>
<reference evidence="1" key="1">
    <citation type="journal article" date="2014" name="Int. J. Syst. Evol. Microbiol.">
        <title>Complete genome sequence of Corynebacterium casei LMG S-19264T (=DSM 44701T), isolated from a smear-ripened cheese.</title>
        <authorList>
            <consortium name="US DOE Joint Genome Institute (JGI-PGF)"/>
            <person name="Walter F."/>
            <person name="Albersmeier A."/>
            <person name="Kalinowski J."/>
            <person name="Ruckert C."/>
        </authorList>
    </citation>
    <scope>NUCLEOTIDE SEQUENCE</scope>
    <source>
        <strain evidence="1">CGMCC 4.7138</strain>
    </source>
</reference>
<name>A0A8H9GYR0_9ACTN</name>
<dbReference type="AlphaFoldDB" id="A0A8H9GYR0"/>
<dbReference type="OrthoDB" id="9830791at2"/>
<dbReference type="EMBL" id="BMMN01000004">
    <property type="protein sequence ID" value="GGO10330.1"/>
    <property type="molecule type" value="Genomic_DNA"/>
</dbReference>
<evidence type="ECO:0000313" key="1">
    <source>
        <dbReference type="EMBL" id="GGO10330.1"/>
    </source>
</evidence>
<dbReference type="Proteomes" id="UP000653480">
    <property type="component" value="Unassembled WGS sequence"/>
</dbReference>
<gene>
    <name evidence="1" type="ORF">GCM10011574_26710</name>
</gene>
<accession>A0A8H9GYR0</accession>
<protein>
    <submittedName>
        <fullName evidence="1">Uncharacterized protein</fullName>
    </submittedName>
</protein>
<proteinExistence type="predicted"/>
<reference evidence="1" key="2">
    <citation type="submission" date="2020-09" db="EMBL/GenBank/DDBJ databases">
        <authorList>
            <person name="Sun Q."/>
            <person name="Zhou Y."/>
        </authorList>
    </citation>
    <scope>NUCLEOTIDE SEQUENCE</scope>
    <source>
        <strain evidence="1">CGMCC 4.7138</strain>
    </source>
</reference>